<reference evidence="3" key="1">
    <citation type="journal article" date="2019" name="Int. J. Syst. Evol. Microbiol.">
        <title>The Global Catalogue of Microorganisms (GCM) 10K type strain sequencing project: providing services to taxonomists for standard genome sequencing and annotation.</title>
        <authorList>
            <consortium name="The Broad Institute Genomics Platform"/>
            <consortium name="The Broad Institute Genome Sequencing Center for Infectious Disease"/>
            <person name="Wu L."/>
            <person name="Ma J."/>
        </authorList>
    </citation>
    <scope>NUCLEOTIDE SEQUENCE [LARGE SCALE GENOMIC DNA]</scope>
    <source>
        <strain evidence="3">JCM 16703</strain>
    </source>
</reference>
<dbReference type="InterPro" id="IPR006311">
    <property type="entry name" value="TAT_signal"/>
</dbReference>
<evidence type="ECO:0000256" key="1">
    <source>
        <dbReference type="SAM" id="SignalP"/>
    </source>
</evidence>
<dbReference type="EMBL" id="BAAAZH010000024">
    <property type="protein sequence ID" value="GAA4124562.1"/>
    <property type="molecule type" value="Genomic_DNA"/>
</dbReference>
<keyword evidence="1" id="KW-0732">Signal</keyword>
<comment type="caution">
    <text evidence="2">The sequence shown here is derived from an EMBL/GenBank/DDBJ whole genome shotgun (WGS) entry which is preliminary data.</text>
</comment>
<evidence type="ECO:0000313" key="3">
    <source>
        <dbReference type="Proteomes" id="UP001501495"/>
    </source>
</evidence>
<dbReference type="Proteomes" id="UP001501495">
    <property type="component" value="Unassembled WGS sequence"/>
</dbReference>
<feature type="chain" id="PRO_5046853715" description="Ig-like domain-containing protein" evidence="1">
    <location>
        <begin position="35"/>
        <end position="389"/>
    </location>
</feature>
<evidence type="ECO:0008006" key="4">
    <source>
        <dbReference type="Google" id="ProtNLM"/>
    </source>
</evidence>
<keyword evidence="3" id="KW-1185">Reference proteome</keyword>
<feature type="signal peptide" evidence="1">
    <location>
        <begin position="1"/>
        <end position="34"/>
    </location>
</feature>
<proteinExistence type="predicted"/>
<dbReference type="RefSeq" id="WP_344734497.1">
    <property type="nucleotide sequence ID" value="NZ_BAAAZH010000024.1"/>
</dbReference>
<evidence type="ECO:0000313" key="2">
    <source>
        <dbReference type="EMBL" id="GAA4124562.1"/>
    </source>
</evidence>
<dbReference type="PROSITE" id="PS51318">
    <property type="entry name" value="TAT"/>
    <property type="match status" value="1"/>
</dbReference>
<gene>
    <name evidence="2" type="ORF">GCM10022215_32380</name>
</gene>
<accession>A0ABP7XSP8</accession>
<protein>
    <recommendedName>
        <fullName evidence="4">Ig-like domain-containing protein</fullName>
    </recommendedName>
</protein>
<name>A0ABP7XSP8_9ACTN</name>
<organism evidence="2 3">
    <name type="scientific">Nocardioides fonticola</name>
    <dbReference type="NCBI Taxonomy" id="450363"/>
    <lineage>
        <taxon>Bacteria</taxon>
        <taxon>Bacillati</taxon>
        <taxon>Actinomycetota</taxon>
        <taxon>Actinomycetes</taxon>
        <taxon>Propionibacteriales</taxon>
        <taxon>Nocardioidaceae</taxon>
        <taxon>Nocardioides</taxon>
    </lineage>
</organism>
<sequence>MIHPRLLRRTALAAAVGLTGALLPVVLTMPPAQAADGPCLSEKPTGGSLLGGGTRCDDVNQPDTTITSATPTPTSGGYINSKSISIAFAGAYADADTDPISFECKFQDPTQAAASWSACTSPFSKSDLNDSKAGNYTFSVRALDSNDNAIDATSKPSGLGGSGATSDIPDLDESPATMSFRVDTVAPAVYILNVPFDADNPDKPLVYTQSPSFRLAASEANVALTCTIDTTDYPCQVGITTFADLPPGDHTLTVNGADPAGNTDPTPESVQFAVPENITTTSKAWTTLKQSTYVGGDYITTRTKGASVRVPADNYRDLRLLCSTGPKYGVVQLIFPSGKPVTIDLYRKKRTRHDIIVIQDRFSQLRTGGVTIKVISDNKPVILDGLLAH</sequence>